<name>A0ABR3QP71_9PLEO</name>
<gene>
    <name evidence="3" type="primary">ATG26_1</name>
    <name evidence="3" type="ORF">SLS60_010684</name>
</gene>
<feature type="domain" description="PH" evidence="2">
    <location>
        <begin position="4"/>
        <end position="101"/>
    </location>
</feature>
<reference evidence="3 4" key="1">
    <citation type="submission" date="2024-02" db="EMBL/GenBank/DDBJ databases">
        <title>De novo assembly and annotation of 12 fungi associated with fruit tree decline syndrome in Ontario, Canada.</title>
        <authorList>
            <person name="Sulman M."/>
            <person name="Ellouze W."/>
            <person name="Ilyukhin E."/>
        </authorList>
    </citation>
    <scope>NUCLEOTIDE SEQUENCE [LARGE SCALE GENOMIC DNA]</scope>
    <source>
        <strain evidence="3 4">M42-189</strain>
    </source>
</reference>
<sequence length="179" mass="20531">MYHDVSKTGYLSKRGRSKYNRYWFVLRGDVLAYYTNPTELYFPRNRINLQYAISAEILEGKDKHKDETTFVVTTDEKTFQFKADSVVSAKEWVRSIQKVIFRTHNEGNSVKISLPIRNVLEIEESTILDFAETVKIRVIDNDETYAIDEVGAHSLHCGSRPKLTGDSTSSPSSARVKML</sequence>
<dbReference type="InterPro" id="IPR001849">
    <property type="entry name" value="PH_domain"/>
</dbReference>
<dbReference type="Pfam" id="PF00169">
    <property type="entry name" value="PH"/>
    <property type="match status" value="1"/>
</dbReference>
<dbReference type="Proteomes" id="UP001521785">
    <property type="component" value="Unassembled WGS sequence"/>
</dbReference>
<dbReference type="InterPro" id="IPR051707">
    <property type="entry name" value="PI-Interact_SigTrans_Reg"/>
</dbReference>
<dbReference type="PANTHER" id="PTHR14336">
    <property type="entry name" value="TANDEM PH DOMAIN CONTAINING PROTEIN"/>
    <property type="match status" value="1"/>
</dbReference>
<keyword evidence="4" id="KW-1185">Reference proteome</keyword>
<dbReference type="SUPFAM" id="SSF50729">
    <property type="entry name" value="PH domain-like"/>
    <property type="match status" value="1"/>
</dbReference>
<evidence type="ECO:0000259" key="2">
    <source>
        <dbReference type="PROSITE" id="PS50003"/>
    </source>
</evidence>
<dbReference type="EMBL" id="JAKJXO020000018">
    <property type="protein sequence ID" value="KAL1593950.1"/>
    <property type="molecule type" value="Genomic_DNA"/>
</dbReference>
<comment type="caution">
    <text evidence="3">The sequence shown here is derived from an EMBL/GenBank/DDBJ whole genome shotgun (WGS) entry which is preliminary data.</text>
</comment>
<feature type="region of interest" description="Disordered" evidence="1">
    <location>
        <begin position="158"/>
        <end position="179"/>
    </location>
</feature>
<dbReference type="InterPro" id="IPR011993">
    <property type="entry name" value="PH-like_dom_sf"/>
</dbReference>
<proteinExistence type="predicted"/>
<evidence type="ECO:0000313" key="4">
    <source>
        <dbReference type="Proteomes" id="UP001521785"/>
    </source>
</evidence>
<organism evidence="3 4">
    <name type="scientific">Paraconiothyrium brasiliense</name>
    <dbReference type="NCBI Taxonomy" id="300254"/>
    <lineage>
        <taxon>Eukaryota</taxon>
        <taxon>Fungi</taxon>
        <taxon>Dikarya</taxon>
        <taxon>Ascomycota</taxon>
        <taxon>Pezizomycotina</taxon>
        <taxon>Dothideomycetes</taxon>
        <taxon>Pleosporomycetidae</taxon>
        <taxon>Pleosporales</taxon>
        <taxon>Massarineae</taxon>
        <taxon>Didymosphaeriaceae</taxon>
        <taxon>Paraconiothyrium</taxon>
    </lineage>
</organism>
<protein>
    <submittedName>
        <fullName evidence="3">Sterol 3-beta-glucosyltransferase</fullName>
    </submittedName>
</protein>
<accession>A0ABR3QP71</accession>
<dbReference type="SMART" id="SM00233">
    <property type="entry name" value="PH"/>
    <property type="match status" value="1"/>
</dbReference>
<dbReference type="Gene3D" id="2.30.29.30">
    <property type="entry name" value="Pleckstrin-homology domain (PH domain)/Phosphotyrosine-binding domain (PTB)"/>
    <property type="match status" value="1"/>
</dbReference>
<dbReference type="PROSITE" id="PS50003">
    <property type="entry name" value="PH_DOMAIN"/>
    <property type="match status" value="1"/>
</dbReference>
<evidence type="ECO:0000256" key="1">
    <source>
        <dbReference type="SAM" id="MobiDB-lite"/>
    </source>
</evidence>
<evidence type="ECO:0000313" key="3">
    <source>
        <dbReference type="EMBL" id="KAL1593950.1"/>
    </source>
</evidence>